<keyword evidence="3" id="KW-1185">Reference proteome</keyword>
<feature type="region of interest" description="Disordered" evidence="1">
    <location>
        <begin position="77"/>
        <end position="114"/>
    </location>
</feature>
<feature type="compositionally biased region" description="Polar residues" evidence="1">
    <location>
        <begin position="102"/>
        <end position="114"/>
    </location>
</feature>
<gene>
    <name evidence="2" type="ORF">ACFFV7_27745</name>
</gene>
<sequence>MVEVHGCGRPPVAVSSRLLDEPVRPNGTHSRTRGLFADAVDEGHPPLPVEDEGRLNDAVLPFAGRIFAQARPRELLCPAPPPTYENNPFAPTSGRARPVQPRQVTRPATQPVSS</sequence>
<proteinExistence type="predicted"/>
<evidence type="ECO:0000256" key="1">
    <source>
        <dbReference type="SAM" id="MobiDB-lite"/>
    </source>
</evidence>
<dbReference type="EMBL" id="JBHMEI010000023">
    <property type="protein sequence ID" value="MFB9205017.1"/>
    <property type="molecule type" value="Genomic_DNA"/>
</dbReference>
<dbReference type="RefSeq" id="WP_189651591.1">
    <property type="nucleotide sequence ID" value="NZ_BMRC01000020.1"/>
</dbReference>
<evidence type="ECO:0000313" key="3">
    <source>
        <dbReference type="Proteomes" id="UP001589647"/>
    </source>
</evidence>
<organism evidence="2 3">
    <name type="scientific">Nonomuraea spiralis</name>
    <dbReference type="NCBI Taxonomy" id="46182"/>
    <lineage>
        <taxon>Bacteria</taxon>
        <taxon>Bacillati</taxon>
        <taxon>Actinomycetota</taxon>
        <taxon>Actinomycetes</taxon>
        <taxon>Streptosporangiales</taxon>
        <taxon>Streptosporangiaceae</taxon>
        <taxon>Nonomuraea</taxon>
    </lineage>
</organism>
<dbReference type="Proteomes" id="UP001589647">
    <property type="component" value="Unassembled WGS sequence"/>
</dbReference>
<name>A0ABV5IKF9_9ACTN</name>
<reference evidence="2 3" key="1">
    <citation type="submission" date="2024-09" db="EMBL/GenBank/DDBJ databases">
        <authorList>
            <person name="Sun Q."/>
            <person name="Mori K."/>
        </authorList>
    </citation>
    <scope>NUCLEOTIDE SEQUENCE [LARGE SCALE GENOMIC DNA]</scope>
    <source>
        <strain evidence="2 3">CCM 3426</strain>
    </source>
</reference>
<comment type="caution">
    <text evidence="2">The sequence shown here is derived from an EMBL/GenBank/DDBJ whole genome shotgun (WGS) entry which is preliminary data.</text>
</comment>
<feature type="region of interest" description="Disordered" evidence="1">
    <location>
        <begin position="1"/>
        <end position="34"/>
    </location>
</feature>
<evidence type="ECO:0000313" key="2">
    <source>
        <dbReference type="EMBL" id="MFB9205017.1"/>
    </source>
</evidence>
<accession>A0ABV5IKF9</accession>
<protein>
    <submittedName>
        <fullName evidence="2">Uncharacterized protein</fullName>
    </submittedName>
</protein>